<evidence type="ECO:0000256" key="2">
    <source>
        <dbReference type="ARBA" id="ARBA00022472"/>
    </source>
</evidence>
<keyword evidence="5" id="KW-1185">Reference proteome</keyword>
<dbReference type="SMART" id="SM00733">
    <property type="entry name" value="Mterf"/>
    <property type="match status" value="2"/>
</dbReference>
<dbReference type="InterPro" id="IPR038538">
    <property type="entry name" value="MTERF_sf"/>
</dbReference>
<organism evidence="4 5">
    <name type="scientific">Thalictrum thalictroides</name>
    <name type="common">Rue-anemone</name>
    <name type="synonym">Anemone thalictroides</name>
    <dbReference type="NCBI Taxonomy" id="46969"/>
    <lineage>
        <taxon>Eukaryota</taxon>
        <taxon>Viridiplantae</taxon>
        <taxon>Streptophyta</taxon>
        <taxon>Embryophyta</taxon>
        <taxon>Tracheophyta</taxon>
        <taxon>Spermatophyta</taxon>
        <taxon>Magnoliopsida</taxon>
        <taxon>Ranunculales</taxon>
        <taxon>Ranunculaceae</taxon>
        <taxon>Thalictroideae</taxon>
        <taxon>Thalictrum</taxon>
    </lineage>
</organism>
<comment type="caution">
    <text evidence="4">The sequence shown here is derived from an EMBL/GenBank/DDBJ whole genome shotgun (WGS) entry which is preliminary data.</text>
</comment>
<accession>A0A7J6W0T0</accession>
<proteinExistence type="inferred from homology"/>
<gene>
    <name evidence="4" type="ORF">FRX31_019642</name>
</gene>
<sequence length="117" mass="13872">KWGWSEEEIQSAFRRQPYCMMLSEKNIMKTMDYLVNKMGYDPSLIAKQPGVLLFNLEKRIIPRCSVVQVLIANGLVKKDYKVGSLMYKCEQDFIKKFVIKYQEKVPHIWNAYQQMGR</sequence>
<dbReference type="Pfam" id="PF02536">
    <property type="entry name" value="mTERF"/>
    <property type="match status" value="1"/>
</dbReference>
<dbReference type="Proteomes" id="UP000554482">
    <property type="component" value="Unassembled WGS sequence"/>
</dbReference>
<evidence type="ECO:0000256" key="3">
    <source>
        <dbReference type="ARBA" id="ARBA00022946"/>
    </source>
</evidence>
<dbReference type="AlphaFoldDB" id="A0A7J6W0T0"/>
<dbReference type="PANTHER" id="PTHR13068:SF166">
    <property type="entry name" value="TRANSCRIPTION TERMINATION FACTOR MTERF15, MITOCHONDRIAL-LIKE"/>
    <property type="match status" value="1"/>
</dbReference>
<keyword evidence="3" id="KW-0809">Transit peptide</keyword>
<comment type="similarity">
    <text evidence="1">Belongs to the mTERF family.</text>
</comment>
<name>A0A7J6W0T0_THATH</name>
<keyword evidence="2" id="KW-0804">Transcription</keyword>
<dbReference type="EMBL" id="JABWDY010023647">
    <property type="protein sequence ID" value="KAF5190771.1"/>
    <property type="molecule type" value="Genomic_DNA"/>
</dbReference>
<protein>
    <submittedName>
        <fullName evidence="4">Transcription termination factor like</fullName>
    </submittedName>
</protein>
<dbReference type="GO" id="GO:0006353">
    <property type="term" value="P:DNA-templated transcription termination"/>
    <property type="evidence" value="ECO:0007669"/>
    <property type="project" value="UniProtKB-KW"/>
</dbReference>
<feature type="non-terminal residue" evidence="4">
    <location>
        <position position="1"/>
    </location>
</feature>
<keyword evidence="2" id="KW-0805">Transcription regulation</keyword>
<dbReference type="GO" id="GO:0003676">
    <property type="term" value="F:nucleic acid binding"/>
    <property type="evidence" value="ECO:0007669"/>
    <property type="project" value="InterPro"/>
</dbReference>
<dbReference type="PANTHER" id="PTHR13068">
    <property type="entry name" value="CGI-12 PROTEIN-RELATED"/>
    <property type="match status" value="1"/>
</dbReference>
<reference evidence="4 5" key="1">
    <citation type="submission" date="2020-06" db="EMBL/GenBank/DDBJ databases">
        <title>Transcriptomic and genomic resources for Thalictrum thalictroides and T. hernandezii: Facilitating candidate gene discovery in an emerging model plant lineage.</title>
        <authorList>
            <person name="Arias T."/>
            <person name="Riano-Pachon D.M."/>
            <person name="Di Stilio V.S."/>
        </authorList>
    </citation>
    <scope>NUCLEOTIDE SEQUENCE [LARGE SCALE GENOMIC DNA]</scope>
    <source>
        <strain evidence="5">cv. WT478/WT964</strain>
        <tissue evidence="4">Leaves</tissue>
    </source>
</reference>
<dbReference type="InterPro" id="IPR003690">
    <property type="entry name" value="MTERF"/>
</dbReference>
<evidence type="ECO:0000313" key="4">
    <source>
        <dbReference type="EMBL" id="KAF5190771.1"/>
    </source>
</evidence>
<dbReference type="OrthoDB" id="637682at2759"/>
<evidence type="ECO:0000256" key="1">
    <source>
        <dbReference type="ARBA" id="ARBA00007692"/>
    </source>
</evidence>
<evidence type="ECO:0000313" key="5">
    <source>
        <dbReference type="Proteomes" id="UP000554482"/>
    </source>
</evidence>
<keyword evidence="2" id="KW-0806">Transcription termination</keyword>
<dbReference type="Gene3D" id="1.25.70.10">
    <property type="entry name" value="Transcription termination factor 3, mitochondrial"/>
    <property type="match status" value="1"/>
</dbReference>